<feature type="compositionally biased region" description="Low complexity" evidence="1">
    <location>
        <begin position="209"/>
        <end position="223"/>
    </location>
</feature>
<evidence type="ECO:0000313" key="5">
    <source>
        <dbReference type="Proteomes" id="UP000275663"/>
    </source>
</evidence>
<dbReference type="EMBL" id="CP034464">
    <property type="protein sequence ID" value="AZP13732.1"/>
    <property type="molecule type" value="Genomic_DNA"/>
</dbReference>
<reference evidence="4 5" key="1">
    <citation type="journal article" date="2011" name="Int. J. Syst. Evol. Microbiol.">
        <title>Description of Undibacterium oligocarboniphilum sp. nov., isolated from purified water, and Undibacterium pigrum strain CCUG 49012 as the type strain of Undibacterium parvum sp. nov., and emended descriptions of the genus Undibacterium and the species Undibacterium pigrum.</title>
        <authorList>
            <person name="Eder W."/>
            <person name="Wanner G."/>
            <person name="Ludwig W."/>
            <person name="Busse H.J."/>
            <person name="Ziemke-Kageler F."/>
            <person name="Lang E."/>
        </authorList>
    </citation>
    <scope>NUCLEOTIDE SEQUENCE [LARGE SCALE GENOMIC DNA]</scope>
    <source>
        <strain evidence="4 5">DSM 23061</strain>
    </source>
</reference>
<evidence type="ECO:0000259" key="3">
    <source>
        <dbReference type="PROSITE" id="PS51724"/>
    </source>
</evidence>
<feature type="compositionally biased region" description="Basic and acidic residues" evidence="1">
    <location>
        <begin position="47"/>
        <end position="60"/>
    </location>
</feature>
<evidence type="ECO:0000256" key="2">
    <source>
        <dbReference type="SAM" id="Phobius"/>
    </source>
</evidence>
<dbReference type="GO" id="GO:0032153">
    <property type="term" value="C:cell division site"/>
    <property type="evidence" value="ECO:0007669"/>
    <property type="project" value="TreeGrafter"/>
</dbReference>
<name>A0A3S9HNN7_9BURK</name>
<feature type="compositionally biased region" description="Polar residues" evidence="1">
    <location>
        <begin position="154"/>
        <end position="166"/>
    </location>
</feature>
<keyword evidence="2" id="KW-0812">Transmembrane</keyword>
<proteinExistence type="predicted"/>
<dbReference type="PANTHER" id="PTHR38687:SF1">
    <property type="entry name" value="CELL DIVISION PROTEIN DEDD"/>
    <property type="match status" value="1"/>
</dbReference>
<keyword evidence="2" id="KW-1133">Transmembrane helix</keyword>
<accession>A0A3S9HNN7</accession>
<dbReference type="InterPro" id="IPR052521">
    <property type="entry name" value="Cell_div_SPOR-domain"/>
</dbReference>
<protein>
    <submittedName>
        <fullName evidence="4">SPOR domain-containing protein</fullName>
    </submittedName>
</protein>
<feature type="compositionally biased region" description="Polar residues" evidence="1">
    <location>
        <begin position="224"/>
        <end position="244"/>
    </location>
</feature>
<gene>
    <name evidence="4" type="ORF">EJN92_18105</name>
</gene>
<organism evidence="4 5">
    <name type="scientific">Undibacterium parvum</name>
    <dbReference type="NCBI Taxonomy" id="401471"/>
    <lineage>
        <taxon>Bacteria</taxon>
        <taxon>Pseudomonadati</taxon>
        <taxon>Pseudomonadota</taxon>
        <taxon>Betaproteobacteria</taxon>
        <taxon>Burkholderiales</taxon>
        <taxon>Oxalobacteraceae</taxon>
        <taxon>Undibacterium</taxon>
    </lineage>
</organism>
<dbReference type="RefSeq" id="WP_126129101.1">
    <property type="nucleotide sequence ID" value="NZ_CP034464.1"/>
</dbReference>
<dbReference type="GO" id="GO:0042834">
    <property type="term" value="F:peptidoglycan binding"/>
    <property type="evidence" value="ECO:0007669"/>
    <property type="project" value="InterPro"/>
</dbReference>
<dbReference type="Proteomes" id="UP000275663">
    <property type="component" value="Chromosome"/>
</dbReference>
<dbReference type="GO" id="GO:0032506">
    <property type="term" value="P:cytokinetic process"/>
    <property type="evidence" value="ECO:0007669"/>
    <property type="project" value="TreeGrafter"/>
</dbReference>
<dbReference type="SUPFAM" id="SSF110997">
    <property type="entry name" value="Sporulation related repeat"/>
    <property type="match status" value="1"/>
</dbReference>
<dbReference type="PROSITE" id="PS51724">
    <property type="entry name" value="SPOR"/>
    <property type="match status" value="1"/>
</dbReference>
<feature type="compositionally biased region" description="Basic and acidic residues" evidence="1">
    <location>
        <begin position="192"/>
        <end position="208"/>
    </location>
</feature>
<dbReference type="Pfam" id="PF05036">
    <property type="entry name" value="SPOR"/>
    <property type="match status" value="1"/>
</dbReference>
<keyword evidence="2" id="KW-0472">Membrane</keyword>
<dbReference type="AlphaFoldDB" id="A0A3S9HNN7"/>
<dbReference type="InterPro" id="IPR036680">
    <property type="entry name" value="SPOR-like_sf"/>
</dbReference>
<evidence type="ECO:0000256" key="1">
    <source>
        <dbReference type="SAM" id="MobiDB-lite"/>
    </source>
</evidence>
<dbReference type="PANTHER" id="PTHR38687">
    <property type="entry name" value="CELL DIVISION PROTEIN DEDD-RELATED"/>
    <property type="match status" value="1"/>
</dbReference>
<dbReference type="InterPro" id="IPR007730">
    <property type="entry name" value="SPOR-like_dom"/>
</dbReference>
<feature type="region of interest" description="Disordered" evidence="1">
    <location>
        <begin position="1"/>
        <end position="62"/>
    </location>
</feature>
<sequence>MGLLSRFKQKQETSEDRDSGEFRSRSEEESSSARGDKKSSARPSKAARREKPADPALPEKKRARRRLIGALALVLAAIIGLPMLLDSEPKPLADDINIQIPSKDKSQPLPAPSERAKPRSVSALDSTDGGEEIIPAPSPTPSSSESKNKPKSSELTSTTAVKNTSAVAALAATKKEQGGSSGSEAKTVAVRPETKADTKAETKVETKSDNSAAAKQNAAQTTASPAKTASKPNYSEVAVSTNKAEVKTNSVDEAARALAILEAKPANKSAVKTEATDKADAHYVVQVAALATTEKVAELQAKLNAGGIKSYTQKVATTSGEKIRVRVGPFASKEEAEKARTKLSKLGLGGTLIPN</sequence>
<evidence type="ECO:0000313" key="4">
    <source>
        <dbReference type="EMBL" id="AZP13732.1"/>
    </source>
</evidence>
<dbReference type="Gene3D" id="3.30.70.1070">
    <property type="entry name" value="Sporulation related repeat"/>
    <property type="match status" value="1"/>
</dbReference>
<feature type="domain" description="SPOR" evidence="3">
    <location>
        <begin position="277"/>
        <end position="355"/>
    </location>
</feature>
<dbReference type="OrthoDB" id="8563804at2"/>
<feature type="transmembrane region" description="Helical" evidence="2">
    <location>
        <begin position="67"/>
        <end position="85"/>
    </location>
</feature>
<dbReference type="GO" id="GO:0030428">
    <property type="term" value="C:cell septum"/>
    <property type="evidence" value="ECO:0007669"/>
    <property type="project" value="TreeGrafter"/>
</dbReference>
<dbReference type="KEGG" id="upv:EJN92_18105"/>
<feature type="compositionally biased region" description="Basic and acidic residues" evidence="1">
    <location>
        <begin position="9"/>
        <end position="28"/>
    </location>
</feature>
<keyword evidence="5" id="KW-1185">Reference proteome</keyword>
<feature type="region of interest" description="Disordered" evidence="1">
    <location>
        <begin position="94"/>
        <end position="244"/>
    </location>
</feature>